<keyword evidence="2" id="KW-1185">Reference proteome</keyword>
<dbReference type="EMBL" id="LJIJ01001017">
    <property type="protein sequence ID" value="ODM93341.1"/>
    <property type="molecule type" value="Genomic_DNA"/>
</dbReference>
<evidence type="ECO:0000313" key="2">
    <source>
        <dbReference type="Proteomes" id="UP000094527"/>
    </source>
</evidence>
<name>A0A1D2MK82_ORCCI</name>
<proteinExistence type="predicted"/>
<organism evidence="1 2">
    <name type="scientific">Orchesella cincta</name>
    <name type="common">Springtail</name>
    <name type="synonym">Podura cincta</name>
    <dbReference type="NCBI Taxonomy" id="48709"/>
    <lineage>
        <taxon>Eukaryota</taxon>
        <taxon>Metazoa</taxon>
        <taxon>Ecdysozoa</taxon>
        <taxon>Arthropoda</taxon>
        <taxon>Hexapoda</taxon>
        <taxon>Collembola</taxon>
        <taxon>Entomobryomorpha</taxon>
        <taxon>Entomobryoidea</taxon>
        <taxon>Orchesellidae</taxon>
        <taxon>Orchesellinae</taxon>
        <taxon>Orchesella</taxon>
    </lineage>
</organism>
<gene>
    <name evidence="1" type="ORF">Ocin01_13341</name>
</gene>
<dbReference type="Proteomes" id="UP000094527">
    <property type="component" value="Unassembled WGS sequence"/>
</dbReference>
<evidence type="ECO:0000313" key="1">
    <source>
        <dbReference type="EMBL" id="ODM93341.1"/>
    </source>
</evidence>
<accession>A0A1D2MK82</accession>
<reference evidence="1 2" key="1">
    <citation type="journal article" date="2016" name="Genome Biol. Evol.">
        <title>Gene Family Evolution Reflects Adaptation to Soil Environmental Stressors in the Genome of the Collembolan Orchesella cincta.</title>
        <authorList>
            <person name="Faddeeva-Vakhrusheva A."/>
            <person name="Derks M.F."/>
            <person name="Anvar S.Y."/>
            <person name="Agamennone V."/>
            <person name="Suring W."/>
            <person name="Smit S."/>
            <person name="van Straalen N.M."/>
            <person name="Roelofs D."/>
        </authorList>
    </citation>
    <scope>NUCLEOTIDE SEQUENCE [LARGE SCALE GENOMIC DNA]</scope>
    <source>
        <tissue evidence="1">Mixed pool</tissue>
    </source>
</reference>
<sequence>MFEQEYYDSYFTQYYGSYFGSYYGCYISGYYGIFYDGDYSTPLNYAMEGLSRNDWVDSVGVNDIIVPDFACHSENENNLVSGLLRDKGINKELMESCSTKNWQGTCYNDCVLLNLDILKSNPSVGNRVNITLNTEDEMAQEMKENLFNEESERIATKIARKVTEDCSIFDASIDIYQPCEAKTDLYDCVQRAWVSGWEDYDDSYSSWFDNPRQAYYGGYYSIPPYYGYDWFLDTRDEWMDNVGMRDLVLPDFACHSENGGDVLRDQELSEKIKETCNAENWKNVSYPCYNDCVILHLDILTSKSFDGIIHDDIVTLKAEDEIAKQFKENLFNEGYEDVAEKMAKTITQLCPDIDIDTSLIVDCEVKSDLYECVHRAWVNGWGDYDDSYSSWFDNPWQYYGSYYRPYYGNVYRNYYYYGGYGGIDAREGWMDNVADNTLTLPDFACHSENGNSLLRDVELNWKLKESCSGENWPGPCFNDCILLTLEIIKSNLNTDNTMSVTLNTEDEIVKQLKENLFNEESEEVAIKIAKKIIENCAEFGKSFLLIKQVAILTLSNLVKQRQEC</sequence>
<dbReference type="AlphaFoldDB" id="A0A1D2MK82"/>
<protein>
    <submittedName>
        <fullName evidence="1">Uncharacterized protein</fullName>
    </submittedName>
</protein>
<comment type="caution">
    <text evidence="1">The sequence shown here is derived from an EMBL/GenBank/DDBJ whole genome shotgun (WGS) entry which is preliminary data.</text>
</comment>